<sequence>NLIGTTTTDWHTATLSVLFVTILAESQDYHLKWRVDSLLQDSYKMIPLPKNIGGGILVVSADAITVVQLHGYCFTQILNCVGMTRKDIFTLCMPVFDQSHLQLRLDGSGCSCITSDTLLVSAKDSGNLVFGHLVHTRKEVTDIFWSFIESREEVTFPSGFSSAMPSTNFQIPTSLICTLPCRNTSLQPRISPSLEETEAFSTSIVENTSLSGFSYSSCLPALEQTRHASSFYVVIGGDALA</sequence>
<dbReference type="InterPro" id="IPR015943">
    <property type="entry name" value="WD40/YVTN_repeat-like_dom_sf"/>
</dbReference>
<dbReference type="EMBL" id="JADAQX010000934">
    <property type="protein sequence ID" value="KAF8819135.1"/>
    <property type="molecule type" value="Genomic_DNA"/>
</dbReference>
<reference evidence="1 2" key="1">
    <citation type="journal article" date="2020" name="bioRxiv">
        <title>Metabolic contributions of an alphaproteobacterial endosymbiont in the apicomplexan Cardiosporidium cionae.</title>
        <authorList>
            <person name="Hunter E.S."/>
            <person name="Paight C.J."/>
            <person name="Lane C.E."/>
        </authorList>
    </citation>
    <scope>NUCLEOTIDE SEQUENCE [LARGE SCALE GENOMIC DNA]</scope>
    <source>
        <strain evidence="1">ESH_2018</strain>
    </source>
</reference>
<dbReference type="Gene3D" id="2.130.10.10">
    <property type="entry name" value="YVTN repeat-like/Quinoprotein amine dehydrogenase"/>
    <property type="match status" value="1"/>
</dbReference>
<proteinExistence type="predicted"/>
<evidence type="ECO:0000313" key="2">
    <source>
        <dbReference type="Proteomes" id="UP000823046"/>
    </source>
</evidence>
<accession>A0ABQ7J5B7</accession>
<gene>
    <name evidence="1" type="ORF">IE077_001587</name>
</gene>
<keyword evidence="2" id="KW-1185">Reference proteome</keyword>
<feature type="non-terminal residue" evidence="1">
    <location>
        <position position="1"/>
    </location>
</feature>
<evidence type="ECO:0000313" key="1">
    <source>
        <dbReference type="EMBL" id="KAF8819135.1"/>
    </source>
</evidence>
<dbReference type="Proteomes" id="UP000823046">
    <property type="component" value="Unassembled WGS sequence"/>
</dbReference>
<name>A0ABQ7J5B7_9APIC</name>
<comment type="caution">
    <text evidence="1">The sequence shown here is derived from an EMBL/GenBank/DDBJ whole genome shotgun (WGS) entry which is preliminary data.</text>
</comment>
<protein>
    <submittedName>
        <fullName evidence="1">Uncharacterized protein</fullName>
    </submittedName>
</protein>
<feature type="non-terminal residue" evidence="1">
    <location>
        <position position="241"/>
    </location>
</feature>
<organism evidence="1 2">
    <name type="scientific">Cardiosporidium cionae</name>
    <dbReference type="NCBI Taxonomy" id="476202"/>
    <lineage>
        <taxon>Eukaryota</taxon>
        <taxon>Sar</taxon>
        <taxon>Alveolata</taxon>
        <taxon>Apicomplexa</taxon>
        <taxon>Aconoidasida</taxon>
        <taxon>Nephromycida</taxon>
        <taxon>Cardiosporidium</taxon>
    </lineage>
</organism>